<dbReference type="InterPro" id="IPR029058">
    <property type="entry name" value="AB_hydrolase_fold"/>
</dbReference>
<evidence type="ECO:0000256" key="5">
    <source>
        <dbReference type="ARBA" id="ARBA00022801"/>
    </source>
</evidence>
<keyword evidence="10" id="KW-1133">Transmembrane helix</keyword>
<evidence type="ECO:0000256" key="4">
    <source>
        <dbReference type="ARBA" id="ARBA00022487"/>
    </source>
</evidence>
<feature type="transmembrane region" description="Helical" evidence="10">
    <location>
        <begin position="6"/>
        <end position="22"/>
    </location>
</feature>
<feature type="domain" description="Phospholipase/carboxylesterase/thioesterase" evidence="11">
    <location>
        <begin position="63"/>
        <end position="273"/>
    </location>
</feature>
<dbReference type="GO" id="GO:0008474">
    <property type="term" value="F:palmitoyl-(protein) hydrolase activity"/>
    <property type="evidence" value="ECO:0007669"/>
    <property type="project" value="UniProtKB-EC"/>
</dbReference>
<evidence type="ECO:0000259" key="11">
    <source>
        <dbReference type="Pfam" id="PF02230"/>
    </source>
</evidence>
<comment type="catalytic activity">
    <reaction evidence="9">
        <text>S-hexadecanoyl-L-cysteinyl-[protein] + H2O = L-cysteinyl-[protein] + hexadecanoate + H(+)</text>
        <dbReference type="Rhea" id="RHEA:19233"/>
        <dbReference type="Rhea" id="RHEA-COMP:10131"/>
        <dbReference type="Rhea" id="RHEA-COMP:11032"/>
        <dbReference type="ChEBI" id="CHEBI:7896"/>
        <dbReference type="ChEBI" id="CHEBI:15377"/>
        <dbReference type="ChEBI" id="CHEBI:15378"/>
        <dbReference type="ChEBI" id="CHEBI:29950"/>
        <dbReference type="ChEBI" id="CHEBI:74151"/>
        <dbReference type="EC" id="3.1.2.22"/>
    </reaction>
</comment>
<evidence type="ECO:0000256" key="9">
    <source>
        <dbReference type="ARBA" id="ARBA00047337"/>
    </source>
</evidence>
<dbReference type="OrthoDB" id="2418081at2759"/>
<dbReference type="InterPro" id="IPR003140">
    <property type="entry name" value="PLipase/COase/thioEstase"/>
</dbReference>
<comment type="caution">
    <text evidence="12">The sequence shown here is derived from an EMBL/GenBank/DDBJ whole genome shotgun (WGS) entry which is preliminary data.</text>
</comment>
<keyword evidence="13" id="KW-1185">Reference proteome</keyword>
<dbReference type="Pfam" id="PF02230">
    <property type="entry name" value="Abhydrolase_2"/>
    <property type="match status" value="1"/>
</dbReference>
<evidence type="ECO:0000256" key="2">
    <source>
        <dbReference type="ARBA" id="ARBA00012423"/>
    </source>
</evidence>
<protein>
    <recommendedName>
        <fullName evidence="3">Acyl-protein thioesterase 1</fullName>
        <ecNumber evidence="2">3.1.2.22</ecNumber>
    </recommendedName>
    <alternativeName>
        <fullName evidence="8">Palmitoyl-protein hydrolase</fullName>
    </alternativeName>
</protein>
<evidence type="ECO:0000256" key="8">
    <source>
        <dbReference type="ARBA" id="ARBA00031195"/>
    </source>
</evidence>
<name>A0A9W6YU25_AMBMO</name>
<keyword evidence="6" id="KW-0443">Lipid metabolism</keyword>
<evidence type="ECO:0000256" key="6">
    <source>
        <dbReference type="ARBA" id="ARBA00022832"/>
    </source>
</evidence>
<evidence type="ECO:0000313" key="12">
    <source>
        <dbReference type="EMBL" id="GMG20494.1"/>
    </source>
</evidence>
<dbReference type="InterPro" id="IPR050565">
    <property type="entry name" value="LYPA1-2/EST-like"/>
</dbReference>
<dbReference type="PANTHER" id="PTHR10655">
    <property type="entry name" value="LYSOPHOSPHOLIPASE-RELATED"/>
    <property type="match status" value="1"/>
</dbReference>
<keyword evidence="5" id="KW-0378">Hydrolase</keyword>
<keyword evidence="10" id="KW-0812">Transmembrane</keyword>
<keyword evidence="10" id="KW-0472">Membrane</keyword>
<reference evidence="12" key="1">
    <citation type="submission" date="2023-04" db="EMBL/GenBank/DDBJ databases">
        <title>Ambrosiozyma monospora NBRC 1965.</title>
        <authorList>
            <person name="Ichikawa N."/>
            <person name="Sato H."/>
            <person name="Tonouchi N."/>
        </authorList>
    </citation>
    <scope>NUCLEOTIDE SEQUENCE</scope>
    <source>
        <strain evidence="12">NBRC 1965</strain>
    </source>
</reference>
<comment type="function">
    <text evidence="7">Hydrolyzes fatty acids from S-acylated cysteine residues in proteins with a strong preference for palmitoylated G-alpha proteins over other acyl substrates. Mediates the deacylation of G-alpha proteins such as GPA1 in vivo, but has weak or no activity toward palmitoylated Ras proteins. Has weak lysophospholipase activity in vitro; however such activity may not exist in vivo.</text>
</comment>
<dbReference type="AlphaFoldDB" id="A0A9W6YU25"/>
<dbReference type="EC" id="3.1.2.22" evidence="2"/>
<dbReference type="GO" id="GO:0052689">
    <property type="term" value="F:carboxylic ester hydrolase activity"/>
    <property type="evidence" value="ECO:0007669"/>
    <property type="project" value="UniProtKB-KW"/>
</dbReference>
<sequence length="277" mass="30545">MSLVLRLFLPVVITIAAYLFYIKQQQYQQVEQQPLKSNPQYNPLLNDSNMSASALSLLKVAAPAKATATMIIVHGLGDSGQGWTFLSDAFHQMPDFQHINFIFPNAPTKPLSVAGGQLVPQWFDIYEFGNPNAKSDVTGFFNTVNQIKDLVKKEVENGIPAERVLIGGFSQGAAISLATTATLDTRIAGCLSLSGFCPVRDAVKEKKSDVNKDTPIFHGHGDMDTVIPIDYAHKTRDFYQSLGFKVDFHEYIGMGHSTSNEEFADIIQFVKKVLPSN</sequence>
<organism evidence="12 13">
    <name type="scientific">Ambrosiozyma monospora</name>
    <name type="common">Yeast</name>
    <name type="synonym">Endomycopsis monosporus</name>
    <dbReference type="NCBI Taxonomy" id="43982"/>
    <lineage>
        <taxon>Eukaryota</taxon>
        <taxon>Fungi</taxon>
        <taxon>Dikarya</taxon>
        <taxon>Ascomycota</taxon>
        <taxon>Saccharomycotina</taxon>
        <taxon>Pichiomycetes</taxon>
        <taxon>Pichiales</taxon>
        <taxon>Pichiaceae</taxon>
        <taxon>Ambrosiozyma</taxon>
    </lineage>
</organism>
<keyword evidence="4" id="KW-0719">Serine esterase</keyword>
<dbReference type="Gene3D" id="3.40.50.1820">
    <property type="entry name" value="alpha/beta hydrolase"/>
    <property type="match status" value="1"/>
</dbReference>
<dbReference type="PANTHER" id="PTHR10655:SF17">
    <property type="entry name" value="LYSOPHOSPHOLIPASE-LIKE PROTEIN 1"/>
    <property type="match status" value="1"/>
</dbReference>
<gene>
    <name evidence="12" type="ORF">Amon01_000127200</name>
</gene>
<accession>A0A9W6YU25</accession>
<evidence type="ECO:0000313" key="13">
    <source>
        <dbReference type="Proteomes" id="UP001165063"/>
    </source>
</evidence>
<proteinExistence type="inferred from homology"/>
<evidence type="ECO:0000256" key="1">
    <source>
        <dbReference type="ARBA" id="ARBA00006499"/>
    </source>
</evidence>
<dbReference type="SUPFAM" id="SSF53474">
    <property type="entry name" value="alpha/beta-Hydrolases"/>
    <property type="match status" value="1"/>
</dbReference>
<evidence type="ECO:0000256" key="7">
    <source>
        <dbReference type="ARBA" id="ARBA00029392"/>
    </source>
</evidence>
<keyword evidence="6" id="KW-0276">Fatty acid metabolism</keyword>
<dbReference type="GO" id="GO:0005737">
    <property type="term" value="C:cytoplasm"/>
    <property type="evidence" value="ECO:0007669"/>
    <property type="project" value="TreeGrafter"/>
</dbReference>
<dbReference type="Proteomes" id="UP001165063">
    <property type="component" value="Unassembled WGS sequence"/>
</dbReference>
<comment type="similarity">
    <text evidence="1">Belongs to the AB hydrolase superfamily. AB hydrolase 2 family.</text>
</comment>
<evidence type="ECO:0000256" key="10">
    <source>
        <dbReference type="SAM" id="Phobius"/>
    </source>
</evidence>
<dbReference type="EMBL" id="BSXU01000384">
    <property type="protein sequence ID" value="GMG20494.1"/>
    <property type="molecule type" value="Genomic_DNA"/>
</dbReference>
<dbReference type="GO" id="GO:0006631">
    <property type="term" value="P:fatty acid metabolic process"/>
    <property type="evidence" value="ECO:0007669"/>
    <property type="project" value="UniProtKB-KW"/>
</dbReference>
<evidence type="ECO:0000256" key="3">
    <source>
        <dbReference type="ARBA" id="ARBA00014923"/>
    </source>
</evidence>